<dbReference type="AlphaFoldDB" id="A0A803NMY4"/>
<protein>
    <recommendedName>
        <fullName evidence="1">RNase H type-1 domain-containing protein</fullName>
    </recommendedName>
</protein>
<dbReference type="Gramene" id="evm.model.01.2876">
    <property type="protein sequence ID" value="cds.evm.model.01.2876"/>
    <property type="gene ID" value="evm.TU.01.2876"/>
</dbReference>
<dbReference type="SUPFAM" id="SSF53098">
    <property type="entry name" value="Ribonuclease H-like"/>
    <property type="match status" value="1"/>
</dbReference>
<sequence>MHVFFIDASWVQGDAGIAAIAIDSSIDSWFVKAHKIQAQSTLEAELRAIFLALNWAVEFGWQEVHILLDSKIAVQSLNARKGAPDWKVSSLFYSIVNVIKVLPVVRFFFMNRSFNTLADGVAKNARIASELAVLYQGKGNPPVISIDFLNQ</sequence>
<dbReference type="Pfam" id="PF13456">
    <property type="entry name" value="RVT_3"/>
    <property type="match status" value="1"/>
</dbReference>
<evidence type="ECO:0000259" key="1">
    <source>
        <dbReference type="Pfam" id="PF13456"/>
    </source>
</evidence>
<name>A0A803NMY4_CANSA</name>
<dbReference type="EnsemblPlants" id="evm.model.01.2876">
    <property type="protein sequence ID" value="cds.evm.model.01.2876"/>
    <property type="gene ID" value="evm.TU.01.2876"/>
</dbReference>
<dbReference type="EMBL" id="UZAU01000081">
    <property type="status" value="NOT_ANNOTATED_CDS"/>
    <property type="molecule type" value="Genomic_DNA"/>
</dbReference>
<proteinExistence type="predicted"/>
<evidence type="ECO:0000313" key="3">
    <source>
        <dbReference type="Proteomes" id="UP000596661"/>
    </source>
</evidence>
<accession>A0A803NMY4</accession>
<reference evidence="2" key="1">
    <citation type="submission" date="2018-11" db="EMBL/GenBank/DDBJ databases">
        <authorList>
            <person name="Grassa J C."/>
        </authorList>
    </citation>
    <scope>NUCLEOTIDE SEQUENCE [LARGE SCALE GENOMIC DNA]</scope>
</reference>
<evidence type="ECO:0000313" key="2">
    <source>
        <dbReference type="EnsemblPlants" id="cds.evm.model.01.2876"/>
    </source>
</evidence>
<dbReference type="GO" id="GO:0003676">
    <property type="term" value="F:nucleic acid binding"/>
    <property type="evidence" value="ECO:0007669"/>
    <property type="project" value="InterPro"/>
</dbReference>
<dbReference type="InterPro" id="IPR044730">
    <property type="entry name" value="RNase_H-like_dom_plant"/>
</dbReference>
<keyword evidence="3" id="KW-1185">Reference proteome</keyword>
<dbReference type="InterPro" id="IPR036397">
    <property type="entry name" value="RNaseH_sf"/>
</dbReference>
<dbReference type="Proteomes" id="UP000596661">
    <property type="component" value="Chromosome 1"/>
</dbReference>
<feature type="domain" description="RNase H type-1" evidence="1">
    <location>
        <begin position="7"/>
        <end position="125"/>
    </location>
</feature>
<dbReference type="PANTHER" id="PTHR34146:SF3">
    <property type="entry name" value="POLYNUCLEOTIDYL TRANSFERASE, RIBONUCLEASE H-LIKE SUPERFAMILY PROTEIN"/>
    <property type="match status" value="1"/>
</dbReference>
<dbReference type="Gene3D" id="3.30.420.10">
    <property type="entry name" value="Ribonuclease H-like superfamily/Ribonuclease H"/>
    <property type="match status" value="1"/>
</dbReference>
<dbReference type="CDD" id="cd06222">
    <property type="entry name" value="RNase_H_like"/>
    <property type="match status" value="1"/>
</dbReference>
<dbReference type="PANTHER" id="PTHR34146">
    <property type="entry name" value="POLYNUCLEOTIDYL TRANSFERASE, RIBONUCLEASE H-LIKE SUPERFAMILY PROTEIN-RELATED"/>
    <property type="match status" value="1"/>
</dbReference>
<dbReference type="GO" id="GO:0004523">
    <property type="term" value="F:RNA-DNA hybrid ribonuclease activity"/>
    <property type="evidence" value="ECO:0007669"/>
    <property type="project" value="InterPro"/>
</dbReference>
<organism evidence="2 3">
    <name type="scientific">Cannabis sativa</name>
    <name type="common">Hemp</name>
    <name type="synonym">Marijuana</name>
    <dbReference type="NCBI Taxonomy" id="3483"/>
    <lineage>
        <taxon>Eukaryota</taxon>
        <taxon>Viridiplantae</taxon>
        <taxon>Streptophyta</taxon>
        <taxon>Embryophyta</taxon>
        <taxon>Tracheophyta</taxon>
        <taxon>Spermatophyta</taxon>
        <taxon>Magnoliopsida</taxon>
        <taxon>eudicotyledons</taxon>
        <taxon>Gunneridae</taxon>
        <taxon>Pentapetalae</taxon>
        <taxon>rosids</taxon>
        <taxon>fabids</taxon>
        <taxon>Rosales</taxon>
        <taxon>Cannabaceae</taxon>
        <taxon>Cannabis</taxon>
    </lineage>
</organism>
<reference evidence="2" key="2">
    <citation type="submission" date="2021-03" db="UniProtKB">
        <authorList>
            <consortium name="EnsemblPlants"/>
        </authorList>
    </citation>
    <scope>IDENTIFICATION</scope>
</reference>
<dbReference type="InterPro" id="IPR002156">
    <property type="entry name" value="RNaseH_domain"/>
</dbReference>
<dbReference type="InterPro" id="IPR012337">
    <property type="entry name" value="RNaseH-like_sf"/>
</dbReference>